<keyword evidence="11 12" id="KW-0807">Transducer</keyword>
<dbReference type="PROSITE" id="PS50262">
    <property type="entry name" value="G_PROTEIN_RECEP_F1_2"/>
    <property type="match status" value="1"/>
</dbReference>
<evidence type="ECO:0000256" key="5">
    <source>
        <dbReference type="ARBA" id="ARBA00022989"/>
    </source>
</evidence>
<feature type="domain" description="G-protein coupled receptors family 1 profile" evidence="15">
    <location>
        <begin position="1"/>
        <end position="285"/>
    </location>
</feature>
<dbReference type="GO" id="GO:0005886">
    <property type="term" value="C:plasma membrane"/>
    <property type="evidence" value="ECO:0007669"/>
    <property type="project" value="UniProtKB-SubCell"/>
</dbReference>
<protein>
    <submittedName>
        <fullName evidence="17">Neuromedin-U receptor 2</fullName>
    </submittedName>
</protein>
<dbReference type="PROSITE" id="PS00237">
    <property type="entry name" value="G_PROTEIN_RECEP_F1_1"/>
    <property type="match status" value="1"/>
</dbReference>
<keyword evidence="4 12" id="KW-0812">Transmembrane</keyword>
<feature type="region of interest" description="Disordered" evidence="13">
    <location>
        <begin position="476"/>
        <end position="515"/>
    </location>
</feature>
<evidence type="ECO:0000256" key="7">
    <source>
        <dbReference type="ARBA" id="ARBA00023136"/>
    </source>
</evidence>
<dbReference type="PANTHER" id="PTHR24243:SF107">
    <property type="entry name" value="NEUROPEPTIDES CAPA RECEPTOR"/>
    <property type="match status" value="1"/>
</dbReference>
<evidence type="ECO:0000256" key="9">
    <source>
        <dbReference type="ARBA" id="ARBA00023170"/>
    </source>
</evidence>
<keyword evidence="16" id="KW-1185">Reference proteome</keyword>
<feature type="compositionally biased region" description="Gly residues" evidence="13">
    <location>
        <begin position="318"/>
        <end position="332"/>
    </location>
</feature>
<keyword evidence="8" id="KW-1015">Disulfide bond</keyword>
<evidence type="ECO:0000256" key="14">
    <source>
        <dbReference type="SAM" id="Phobius"/>
    </source>
</evidence>
<evidence type="ECO:0000256" key="2">
    <source>
        <dbReference type="ARBA" id="ARBA00010663"/>
    </source>
</evidence>
<evidence type="ECO:0000256" key="1">
    <source>
        <dbReference type="ARBA" id="ARBA00004651"/>
    </source>
</evidence>
<name>A0AAJ7SJP8_9ACAR</name>
<accession>A0AAJ7SJP8</accession>
<feature type="transmembrane region" description="Helical" evidence="14">
    <location>
        <begin position="54"/>
        <end position="75"/>
    </location>
</feature>
<dbReference type="AlphaFoldDB" id="A0AAJ7SJP8"/>
<keyword evidence="9 12" id="KW-0675">Receptor</keyword>
<dbReference type="PRINTS" id="PR00237">
    <property type="entry name" value="GPCRRHODOPSN"/>
</dbReference>
<dbReference type="InterPro" id="IPR000276">
    <property type="entry name" value="GPCR_Rhodpsn"/>
</dbReference>
<comment type="similarity">
    <text evidence="2 12">Belongs to the G-protein coupled receptor 1 family.</text>
</comment>
<keyword evidence="3" id="KW-1003">Cell membrane</keyword>
<dbReference type="InterPro" id="IPR017452">
    <property type="entry name" value="GPCR_Rhodpsn_7TM"/>
</dbReference>
<feature type="transmembrane region" description="Helical" evidence="14">
    <location>
        <begin position="96"/>
        <end position="117"/>
    </location>
</feature>
<evidence type="ECO:0000256" key="10">
    <source>
        <dbReference type="ARBA" id="ARBA00023180"/>
    </source>
</evidence>
<dbReference type="Pfam" id="PF00001">
    <property type="entry name" value="7tm_1"/>
    <property type="match status" value="1"/>
</dbReference>
<evidence type="ECO:0000256" key="13">
    <source>
        <dbReference type="SAM" id="MobiDB-lite"/>
    </source>
</evidence>
<evidence type="ECO:0000313" key="16">
    <source>
        <dbReference type="Proteomes" id="UP000694867"/>
    </source>
</evidence>
<dbReference type="GeneID" id="100906293"/>
<feature type="transmembrane region" description="Helical" evidence="14">
    <location>
        <begin position="16"/>
        <end position="34"/>
    </location>
</feature>
<feature type="compositionally biased region" description="Polar residues" evidence="13">
    <location>
        <begin position="495"/>
        <end position="515"/>
    </location>
</feature>
<keyword evidence="7 14" id="KW-0472">Membrane</keyword>
<dbReference type="RefSeq" id="XP_028969157.1">
    <property type="nucleotide sequence ID" value="XM_029113324.1"/>
</dbReference>
<dbReference type="PRINTS" id="PR01565">
    <property type="entry name" value="NEUROMEDINUR"/>
</dbReference>
<feature type="compositionally biased region" description="Low complexity" evidence="13">
    <location>
        <begin position="341"/>
        <end position="353"/>
    </location>
</feature>
<evidence type="ECO:0000256" key="12">
    <source>
        <dbReference type="RuleBase" id="RU000688"/>
    </source>
</evidence>
<organism evidence="16 17">
    <name type="scientific">Galendromus occidentalis</name>
    <name type="common">western predatory mite</name>
    <dbReference type="NCBI Taxonomy" id="34638"/>
    <lineage>
        <taxon>Eukaryota</taxon>
        <taxon>Metazoa</taxon>
        <taxon>Ecdysozoa</taxon>
        <taxon>Arthropoda</taxon>
        <taxon>Chelicerata</taxon>
        <taxon>Arachnida</taxon>
        <taxon>Acari</taxon>
        <taxon>Parasitiformes</taxon>
        <taxon>Mesostigmata</taxon>
        <taxon>Gamasina</taxon>
        <taxon>Phytoseioidea</taxon>
        <taxon>Phytoseiidae</taxon>
        <taxon>Typhlodrominae</taxon>
        <taxon>Galendromus</taxon>
    </lineage>
</organism>
<dbReference type="Gene3D" id="1.20.1070.10">
    <property type="entry name" value="Rhodopsin 7-helix transmembrane proteins"/>
    <property type="match status" value="1"/>
</dbReference>
<dbReference type="PANTHER" id="PTHR24243">
    <property type="entry name" value="G-PROTEIN COUPLED RECEPTOR"/>
    <property type="match status" value="1"/>
</dbReference>
<keyword evidence="10" id="KW-0325">Glycoprotein</keyword>
<dbReference type="InterPro" id="IPR005390">
    <property type="entry name" value="NeuromedU_rcpt"/>
</dbReference>
<sequence length="515" mass="57391">MVIALNAYMQTATNCYLFNLAIADMLTLLCAMPMELYSFWHQYPWQLGNTMCDLRALVTEASAYASILTIVTFSTERYIAICHPMHQPTKSKITRAIRNIVLIWILSILAASPFTFFTGVNFLKYDSNKPIAASAWCGLPFNEPNRSWEILLLCSTFVFFVAPLSIILVLYLRIGLALHRTLKVSRPESHYGASDYSAGPHQCQSRYHRSDGERSKSRRAVVRMLAAVVIAFFVCWAPYHSQRLLFLYVSLHGHWTNTLRDVNQKLFLLAGCFYYMNSTINPILYSIMSNRFRVAFREKLCPPRFGCCSLFRQKGEDSTGGGGGAGGGGGRIRSGANGYRAHSASSQHSGAAQNPSRLKHASKQHTTPSVKWTSKQDNNQDSHGNNHIKVPIIRKYSLSGTQSEGNLIYGCHSVKDSSIHVRRSHSPTSGLSSEALEYENELNEVFQRAFEEKRASAGSAMCHDCTSCTSLFVPKSRDSSKGAKGHKRGHYRSISGLTTNSPTTVQTDNFSESIV</sequence>
<evidence type="ECO:0000259" key="15">
    <source>
        <dbReference type="PROSITE" id="PS50262"/>
    </source>
</evidence>
<reference evidence="17" key="1">
    <citation type="submission" date="2025-08" db="UniProtKB">
        <authorList>
            <consortium name="RefSeq"/>
        </authorList>
    </citation>
    <scope>IDENTIFICATION</scope>
</reference>
<dbReference type="Proteomes" id="UP000694867">
    <property type="component" value="Unplaced"/>
</dbReference>
<proteinExistence type="inferred from homology"/>
<evidence type="ECO:0000313" key="17">
    <source>
        <dbReference type="RefSeq" id="XP_028969157.1"/>
    </source>
</evidence>
<keyword evidence="6 12" id="KW-0297">G-protein coupled receptor</keyword>
<evidence type="ECO:0000256" key="6">
    <source>
        <dbReference type="ARBA" id="ARBA00023040"/>
    </source>
</evidence>
<feature type="transmembrane region" description="Helical" evidence="14">
    <location>
        <begin position="150"/>
        <end position="172"/>
    </location>
</feature>
<keyword evidence="5 14" id="KW-1133">Transmembrane helix</keyword>
<feature type="transmembrane region" description="Helical" evidence="14">
    <location>
        <begin position="220"/>
        <end position="239"/>
    </location>
</feature>
<gene>
    <name evidence="17" type="primary">LOC100906293</name>
</gene>
<evidence type="ECO:0000256" key="4">
    <source>
        <dbReference type="ARBA" id="ARBA00022692"/>
    </source>
</evidence>
<feature type="region of interest" description="Disordered" evidence="13">
    <location>
        <begin position="316"/>
        <end position="388"/>
    </location>
</feature>
<comment type="subcellular location">
    <subcellularLocation>
        <location evidence="1">Cell membrane</location>
        <topology evidence="1">Multi-pass membrane protein</topology>
    </subcellularLocation>
</comment>
<feature type="region of interest" description="Disordered" evidence="13">
    <location>
        <begin position="190"/>
        <end position="214"/>
    </location>
</feature>
<feature type="transmembrane region" description="Helical" evidence="14">
    <location>
        <begin position="266"/>
        <end position="287"/>
    </location>
</feature>
<evidence type="ECO:0000256" key="3">
    <source>
        <dbReference type="ARBA" id="ARBA00022475"/>
    </source>
</evidence>
<dbReference type="SUPFAM" id="SSF81321">
    <property type="entry name" value="Family A G protein-coupled receptor-like"/>
    <property type="match status" value="1"/>
</dbReference>
<feature type="compositionally biased region" description="Polar residues" evidence="13">
    <location>
        <begin position="364"/>
        <end position="385"/>
    </location>
</feature>
<evidence type="ECO:0000256" key="8">
    <source>
        <dbReference type="ARBA" id="ARBA00023157"/>
    </source>
</evidence>
<dbReference type="KEGG" id="goe:100906293"/>
<dbReference type="GO" id="GO:0001607">
    <property type="term" value="F:neuromedin U receptor activity"/>
    <property type="evidence" value="ECO:0007669"/>
    <property type="project" value="InterPro"/>
</dbReference>
<evidence type="ECO:0000256" key="11">
    <source>
        <dbReference type="ARBA" id="ARBA00023224"/>
    </source>
</evidence>